<evidence type="ECO:0000256" key="9">
    <source>
        <dbReference type="ARBA" id="ARBA00022840"/>
    </source>
</evidence>
<dbReference type="Proteomes" id="UP000887458">
    <property type="component" value="Unassembled WGS sequence"/>
</dbReference>
<evidence type="ECO:0000256" key="13">
    <source>
        <dbReference type="ARBA" id="ARBA00022932"/>
    </source>
</evidence>
<reference evidence="17 18" key="1">
    <citation type="journal article" date="2018" name="J. Allergy Clin. Immunol.">
        <title>High-quality assembly of Dermatophagoides pteronyssinus genome and transcriptome reveals a wide range of novel allergens.</title>
        <authorList>
            <person name="Liu X.Y."/>
            <person name="Yang K.Y."/>
            <person name="Wang M.Q."/>
            <person name="Kwok J.S."/>
            <person name="Zeng X."/>
            <person name="Yang Z."/>
            <person name="Xiao X.J."/>
            <person name="Lau C.P."/>
            <person name="Li Y."/>
            <person name="Huang Z.M."/>
            <person name="Ba J.G."/>
            <person name="Yim A.K."/>
            <person name="Ouyang C.Y."/>
            <person name="Ngai S.M."/>
            <person name="Chan T.F."/>
            <person name="Leung E.L."/>
            <person name="Liu L."/>
            <person name="Liu Z.G."/>
            <person name="Tsui S.K."/>
        </authorList>
    </citation>
    <scope>NUCLEOTIDE SEQUENCE [LARGE SCALE GENOMIC DNA]</scope>
    <source>
        <strain evidence="17">Derp</strain>
    </source>
</reference>
<dbReference type="InterPro" id="IPR054722">
    <property type="entry name" value="PolX-like_BBD"/>
</dbReference>
<keyword evidence="15" id="KW-0233">DNA recombination</keyword>
<keyword evidence="18" id="KW-1185">Reference proteome</keyword>
<keyword evidence="5" id="KW-0479">Metal-binding</keyword>
<accession>A0ABQ8JCW6</accession>
<proteinExistence type="predicted"/>
<dbReference type="InterPro" id="IPR025724">
    <property type="entry name" value="GAG-pre-integrase_dom"/>
</dbReference>
<dbReference type="InterPro" id="IPR057670">
    <property type="entry name" value="SH3_retrovirus"/>
</dbReference>
<dbReference type="Gene3D" id="3.30.420.10">
    <property type="entry name" value="Ribonuclease H-like superfamily/Ribonuclease H"/>
    <property type="match status" value="1"/>
</dbReference>
<evidence type="ECO:0000256" key="10">
    <source>
        <dbReference type="ARBA" id="ARBA00022842"/>
    </source>
</evidence>
<name>A0ABQ8JCW6_DERPT</name>
<keyword evidence="12" id="KW-0695">RNA-directed DNA polymerase</keyword>
<keyword evidence="9" id="KW-0067">ATP-binding</keyword>
<dbReference type="InterPro" id="IPR039537">
    <property type="entry name" value="Retrotran_Ty1/copia-like"/>
</dbReference>
<keyword evidence="6" id="KW-0547">Nucleotide-binding</keyword>
<keyword evidence="11" id="KW-0229">DNA integration</keyword>
<evidence type="ECO:0000256" key="7">
    <source>
        <dbReference type="ARBA" id="ARBA00022759"/>
    </source>
</evidence>
<evidence type="ECO:0000256" key="6">
    <source>
        <dbReference type="ARBA" id="ARBA00022741"/>
    </source>
</evidence>
<evidence type="ECO:0000256" key="4">
    <source>
        <dbReference type="ARBA" id="ARBA00022722"/>
    </source>
</evidence>
<dbReference type="Pfam" id="PF22936">
    <property type="entry name" value="Pol_BBD"/>
    <property type="match status" value="1"/>
</dbReference>
<evidence type="ECO:0000256" key="2">
    <source>
        <dbReference type="ARBA" id="ARBA00022612"/>
    </source>
</evidence>
<evidence type="ECO:0000256" key="11">
    <source>
        <dbReference type="ARBA" id="ARBA00022908"/>
    </source>
</evidence>
<feature type="domain" description="Integrase catalytic" evidence="16">
    <location>
        <begin position="515"/>
        <end position="678"/>
    </location>
</feature>
<dbReference type="PROSITE" id="PS50994">
    <property type="entry name" value="INTEGRASE"/>
    <property type="match status" value="1"/>
</dbReference>
<keyword evidence="7" id="KW-0255">Endonuclease</keyword>
<evidence type="ECO:0000256" key="12">
    <source>
        <dbReference type="ARBA" id="ARBA00022918"/>
    </source>
</evidence>
<dbReference type="SUPFAM" id="SSF53098">
    <property type="entry name" value="Ribonuclease H-like"/>
    <property type="match status" value="1"/>
</dbReference>
<keyword evidence="2" id="KW-1188">Viral release from host cell</keyword>
<keyword evidence="10" id="KW-0460">Magnesium</keyword>
<reference evidence="17 18" key="2">
    <citation type="journal article" date="2022" name="Mol. Biol. Evol.">
        <title>Comparative Genomics Reveals Insights into the Divergent Evolution of Astigmatic Mites and Household Pest Adaptations.</title>
        <authorList>
            <person name="Xiong Q."/>
            <person name="Wan A.T."/>
            <person name="Liu X."/>
            <person name="Fung C.S."/>
            <person name="Xiao X."/>
            <person name="Malainual N."/>
            <person name="Hou J."/>
            <person name="Wang L."/>
            <person name="Wang M."/>
            <person name="Yang K.Y."/>
            <person name="Cui Y."/>
            <person name="Leung E.L."/>
            <person name="Nong W."/>
            <person name="Shin S.K."/>
            <person name="Au S.W."/>
            <person name="Jeong K.Y."/>
            <person name="Chew F.T."/>
            <person name="Hui J.H."/>
            <person name="Leung T.F."/>
            <person name="Tungtrongchitr A."/>
            <person name="Zhong N."/>
            <person name="Liu Z."/>
            <person name="Tsui S.K."/>
        </authorList>
    </citation>
    <scope>NUCLEOTIDE SEQUENCE [LARGE SCALE GENOMIC DNA]</scope>
    <source>
        <strain evidence="17">Derp</strain>
    </source>
</reference>
<keyword evidence="8" id="KW-0378">Hydrolase</keyword>
<sequence>MSSNENAVIKVLKLSNATYRQWYDTLVDVLEALDLDMYINEFKYENRSPENPITGLQKSKIAKVRNIIKQSLGKEDLESILDLKNPKEMLAELERKYRGPGAKSAWELLKDLDSIKFDGSIPCLFSQLRQLYSAFADKNIKLPHHIINSKVRSVLPPEYSDMCTMLDIYNGGRLESDYMSDKQFESELLRFDRERNLVKTDVQSTSLAAVSSPSLPEISSTTLAAATSKKRFNGICHYCGIQGHIERFCHKKNRSNRFISNQSVNRYNGNNGDNYSSKNEAVTLSAVVRSPNPFVNPQLSKVLPSGSLSLVSASSVKFLADCGASYHIVNDRSLLTNIRNTNGSIRTLSGEIVNPEQGDMSCHLFNGQKWIPMVIKDVFYVADQPFNLIAIGKICNNDGFSQCLNKNGMIVYRYRKPILIGNWSNDYVNLIELLIRVNGSSTGIVSAVASAAAVNSLSCWHERFGHFSVKSIAKMVRQQCVTGIPLRLKDDIDFCSSCCLGKTTDVSHHLENDVDHIKPGFKLHLDIGGYLDPSIHGNKYFLLAVDHNSRYMKVAFMKSRDQTLEKFKRIVNEVKMDIGVDVLCIRTDMGTEFCSNSFKRYLEERGIIHEKATVATPQQNGRCERAMRTLMNHSVSLLSSTDLPRNLWDEAVNCTAYLFNRVLNSRNVIPYQQYFGRKPDVSNLRIFGSGGEALVKDRHSKFDPKTKFVRMVGYQGESIYRVFVPSTRRIELCSSVIFNEKPKCSFDVRSNVNESSNVINDADNFISVSESSEGGIDVNNENRRGPGRPVGSRNRLYQRDEERIASLRQLPSRSFVGVGVQSKVIQSHTNNNLFRNRDSILRNVCVSSFCKV</sequence>
<evidence type="ECO:0000259" key="16">
    <source>
        <dbReference type="PROSITE" id="PS50994"/>
    </source>
</evidence>
<dbReference type="InterPro" id="IPR001584">
    <property type="entry name" value="Integrase_cat-core"/>
</dbReference>
<gene>
    <name evidence="17" type="ORF">DERP_015041</name>
</gene>
<dbReference type="InterPro" id="IPR036397">
    <property type="entry name" value="RNaseH_sf"/>
</dbReference>
<dbReference type="Pfam" id="PF13976">
    <property type="entry name" value="gag_pre-integrs"/>
    <property type="match status" value="1"/>
</dbReference>
<evidence type="ECO:0000313" key="18">
    <source>
        <dbReference type="Proteomes" id="UP000887458"/>
    </source>
</evidence>
<organism evidence="17 18">
    <name type="scientific">Dermatophagoides pteronyssinus</name>
    <name type="common">European house dust mite</name>
    <dbReference type="NCBI Taxonomy" id="6956"/>
    <lineage>
        <taxon>Eukaryota</taxon>
        <taxon>Metazoa</taxon>
        <taxon>Ecdysozoa</taxon>
        <taxon>Arthropoda</taxon>
        <taxon>Chelicerata</taxon>
        <taxon>Arachnida</taxon>
        <taxon>Acari</taxon>
        <taxon>Acariformes</taxon>
        <taxon>Sarcoptiformes</taxon>
        <taxon>Astigmata</taxon>
        <taxon>Psoroptidia</taxon>
        <taxon>Analgoidea</taxon>
        <taxon>Pyroglyphidae</taxon>
        <taxon>Dermatophagoidinae</taxon>
        <taxon>Dermatophagoides</taxon>
    </lineage>
</organism>
<keyword evidence="13" id="KW-0239">DNA-directed DNA polymerase</keyword>
<dbReference type="PANTHER" id="PTHR42648">
    <property type="entry name" value="TRANSPOSASE, PUTATIVE-RELATED"/>
    <property type="match status" value="1"/>
</dbReference>
<keyword evidence="13" id="KW-0548">Nucleotidyltransferase</keyword>
<evidence type="ECO:0000256" key="8">
    <source>
        <dbReference type="ARBA" id="ARBA00022801"/>
    </source>
</evidence>
<keyword evidence="14" id="KW-0917">Virion maturation</keyword>
<evidence type="ECO:0000256" key="3">
    <source>
        <dbReference type="ARBA" id="ARBA00022670"/>
    </source>
</evidence>
<dbReference type="EMBL" id="NJHN03000048">
    <property type="protein sequence ID" value="KAH9420455.1"/>
    <property type="molecule type" value="Genomic_DNA"/>
</dbReference>
<evidence type="ECO:0000256" key="5">
    <source>
        <dbReference type="ARBA" id="ARBA00022723"/>
    </source>
</evidence>
<keyword evidence="3" id="KW-0645">Protease</keyword>
<evidence type="ECO:0000256" key="1">
    <source>
        <dbReference type="ARBA" id="ARBA00002180"/>
    </source>
</evidence>
<evidence type="ECO:0000256" key="14">
    <source>
        <dbReference type="ARBA" id="ARBA00023113"/>
    </source>
</evidence>
<dbReference type="InterPro" id="IPR012337">
    <property type="entry name" value="RNaseH-like_sf"/>
</dbReference>
<protein>
    <recommendedName>
        <fullName evidence="16">Integrase catalytic domain-containing protein</fullName>
    </recommendedName>
</protein>
<dbReference type="PANTHER" id="PTHR42648:SF11">
    <property type="entry name" value="TRANSPOSON TY4-P GAG-POL POLYPROTEIN"/>
    <property type="match status" value="1"/>
</dbReference>
<dbReference type="Pfam" id="PF25597">
    <property type="entry name" value="SH3_retrovirus"/>
    <property type="match status" value="1"/>
</dbReference>
<comment type="function">
    <text evidence="1">The aspartyl protease (PR) mediates the proteolytic cleavages of the Gag and Gag-Pol polyproteins after assembly of the VLP.</text>
</comment>
<evidence type="ECO:0000256" key="15">
    <source>
        <dbReference type="ARBA" id="ARBA00023172"/>
    </source>
</evidence>
<evidence type="ECO:0000313" key="17">
    <source>
        <dbReference type="EMBL" id="KAH9420455.1"/>
    </source>
</evidence>
<comment type="caution">
    <text evidence="17">The sequence shown here is derived from an EMBL/GenBank/DDBJ whole genome shotgun (WGS) entry which is preliminary data.</text>
</comment>
<keyword evidence="13" id="KW-0808">Transferase</keyword>
<keyword evidence="4" id="KW-0540">Nuclease</keyword>